<evidence type="ECO:0000259" key="1">
    <source>
        <dbReference type="SMART" id="SM00849"/>
    </source>
</evidence>
<dbReference type="Proteomes" id="UP000013085">
    <property type="component" value="Unassembled WGS sequence"/>
</dbReference>
<dbReference type="Gene3D" id="3.60.15.10">
    <property type="entry name" value="Ribonuclease Z/Hydroxyacylglutathione hydrolase-like"/>
    <property type="match status" value="1"/>
</dbReference>
<sequence length="232" mass="26468">MEQYLDLHFFGCGSAFNPAMGNTSAWFEADGCLFLVDCGETVYELLMKRSSLREYRQIYVLLTHLHADHVGSLGSLISYNYCILGRKISVIHPRATVVELLRLMGIKDEFYNYYKGLPEEVDCLRAEPVPVEHADNMDCFGYILETEEMRIYYSGDSARMPERIAGMLKDGELDAVYHDTSLRNPPIPSHCYVGVLEETVPEELRHKVYCMHLDGECRDMLESKGFRVAEAG</sequence>
<evidence type="ECO:0000313" key="3">
    <source>
        <dbReference type="Proteomes" id="UP000013085"/>
    </source>
</evidence>
<evidence type="ECO:0000313" key="2">
    <source>
        <dbReference type="EMBL" id="ENZ08017.1"/>
    </source>
</evidence>
<proteinExistence type="predicted"/>
<dbReference type="PANTHER" id="PTHR42663:SF6">
    <property type="entry name" value="HYDROLASE C777.06C-RELATED"/>
    <property type="match status" value="1"/>
</dbReference>
<gene>
    <name evidence="2" type="ORF">HMPREF1090_05010</name>
</gene>
<dbReference type="GeneID" id="57963442"/>
<dbReference type="SMART" id="SM00849">
    <property type="entry name" value="Lactamase_B"/>
    <property type="match status" value="1"/>
</dbReference>
<accession>A0A0E2H3J3</accession>
<dbReference type="PATRIC" id="fig|999408.3.peg.5395"/>
<dbReference type="EMBL" id="AGYR01000064">
    <property type="protein sequence ID" value="ENZ08017.1"/>
    <property type="molecule type" value="Genomic_DNA"/>
</dbReference>
<comment type="caution">
    <text evidence="2">The sequence shown here is derived from an EMBL/GenBank/DDBJ whole genome shotgun (WGS) entry which is preliminary data.</text>
</comment>
<organism evidence="2 3">
    <name type="scientific">[Clostridium] clostridioforme 90A8</name>
    <dbReference type="NCBI Taxonomy" id="999408"/>
    <lineage>
        <taxon>Bacteria</taxon>
        <taxon>Bacillati</taxon>
        <taxon>Bacillota</taxon>
        <taxon>Clostridia</taxon>
        <taxon>Lachnospirales</taxon>
        <taxon>Lachnospiraceae</taxon>
        <taxon>Enterocloster</taxon>
    </lineage>
</organism>
<dbReference type="InterPro" id="IPR001279">
    <property type="entry name" value="Metallo-B-lactamas"/>
</dbReference>
<protein>
    <recommendedName>
        <fullName evidence="1">Metallo-beta-lactamase domain-containing protein</fullName>
    </recommendedName>
</protein>
<reference evidence="2 3" key="1">
    <citation type="submission" date="2013-01" db="EMBL/GenBank/DDBJ databases">
        <title>The Genome Sequence of Clostridium clostridioforme 90A8.</title>
        <authorList>
            <consortium name="The Broad Institute Genome Sequencing Platform"/>
            <person name="Earl A."/>
            <person name="Ward D."/>
            <person name="Feldgarden M."/>
            <person name="Gevers D."/>
            <person name="Courvalin P."/>
            <person name="Lambert T."/>
            <person name="Walker B."/>
            <person name="Young S.K."/>
            <person name="Zeng Q."/>
            <person name="Gargeya S."/>
            <person name="Fitzgerald M."/>
            <person name="Haas B."/>
            <person name="Abouelleil A."/>
            <person name="Alvarado L."/>
            <person name="Arachchi H.M."/>
            <person name="Berlin A.M."/>
            <person name="Chapman S.B."/>
            <person name="Dewar J."/>
            <person name="Goldberg J."/>
            <person name="Griggs A."/>
            <person name="Gujja S."/>
            <person name="Hansen M."/>
            <person name="Howarth C."/>
            <person name="Imamovic A."/>
            <person name="Larimer J."/>
            <person name="McCowan C."/>
            <person name="Murphy C."/>
            <person name="Neiman D."/>
            <person name="Pearson M."/>
            <person name="Priest M."/>
            <person name="Roberts A."/>
            <person name="Saif S."/>
            <person name="Shea T."/>
            <person name="Sisk P."/>
            <person name="Sykes S."/>
            <person name="Wortman J."/>
            <person name="Nusbaum C."/>
            <person name="Birren B."/>
        </authorList>
    </citation>
    <scope>NUCLEOTIDE SEQUENCE [LARGE SCALE GENOMIC DNA]</scope>
    <source>
        <strain evidence="2 3">90A8</strain>
    </source>
</reference>
<dbReference type="RefSeq" id="WP_002585871.1">
    <property type="nucleotide sequence ID" value="NZ_KB850991.1"/>
</dbReference>
<dbReference type="InterPro" id="IPR036866">
    <property type="entry name" value="RibonucZ/Hydroxyglut_hydro"/>
</dbReference>
<dbReference type="PANTHER" id="PTHR42663">
    <property type="entry name" value="HYDROLASE C777.06C-RELATED-RELATED"/>
    <property type="match status" value="1"/>
</dbReference>
<dbReference type="AlphaFoldDB" id="A0A0E2H3J3"/>
<name>A0A0E2H3J3_9FIRM</name>
<dbReference type="HOGENOM" id="CLU_102479_0_0_9"/>
<dbReference type="SUPFAM" id="SSF56281">
    <property type="entry name" value="Metallo-hydrolase/oxidoreductase"/>
    <property type="match status" value="1"/>
</dbReference>
<dbReference type="Pfam" id="PF23023">
    <property type="entry name" value="Anti-Pycsar_Apyc1"/>
    <property type="match status" value="1"/>
</dbReference>
<feature type="domain" description="Metallo-beta-lactamase" evidence="1">
    <location>
        <begin position="21"/>
        <end position="212"/>
    </location>
</feature>